<evidence type="ECO:0000256" key="2">
    <source>
        <dbReference type="SAM" id="Phobius"/>
    </source>
</evidence>
<accession>A0A7J5B1F9</accession>
<dbReference type="AlphaFoldDB" id="A0A7J5B1F9"/>
<evidence type="ECO:0000313" key="3">
    <source>
        <dbReference type="EMBL" id="KAB1637285.1"/>
    </source>
</evidence>
<sequence length="80" mass="8420">MTRQEGLALGYLVAGLALGVIALVADLMGGPAYLHALTWVGGFAGGYGVVTMIKGARQRRRHPLGTTDYEPDTSKPPHLS</sequence>
<evidence type="ECO:0000313" key="4">
    <source>
        <dbReference type="Proteomes" id="UP000490386"/>
    </source>
</evidence>
<reference evidence="3 4" key="1">
    <citation type="submission" date="2019-09" db="EMBL/GenBank/DDBJ databases">
        <title>Phylogeny of genus Pseudoclavibacter and closely related genus.</title>
        <authorList>
            <person name="Li Y."/>
        </authorList>
    </citation>
    <scope>NUCLEOTIDE SEQUENCE [LARGE SCALE GENOMIC DNA]</scope>
    <source>
        <strain evidence="3 4">THG-MD12</strain>
    </source>
</reference>
<comment type="caution">
    <text evidence="3">The sequence shown here is derived from an EMBL/GenBank/DDBJ whole genome shotgun (WGS) entry which is preliminary data.</text>
</comment>
<keyword evidence="2" id="KW-1133">Transmembrane helix</keyword>
<dbReference type="RefSeq" id="WP_151424308.1">
    <property type="nucleotide sequence ID" value="NZ_WBJX01000004.1"/>
</dbReference>
<dbReference type="Proteomes" id="UP000490386">
    <property type="component" value="Unassembled WGS sequence"/>
</dbReference>
<organism evidence="3 4">
    <name type="scientific">Pseudoclavibacter terrae</name>
    <dbReference type="NCBI Taxonomy" id="1530195"/>
    <lineage>
        <taxon>Bacteria</taxon>
        <taxon>Bacillati</taxon>
        <taxon>Actinomycetota</taxon>
        <taxon>Actinomycetes</taxon>
        <taxon>Micrococcales</taxon>
        <taxon>Microbacteriaceae</taxon>
        <taxon>Pseudoclavibacter</taxon>
    </lineage>
</organism>
<protein>
    <recommendedName>
        <fullName evidence="5">DUF2530 domain-containing protein</fullName>
    </recommendedName>
</protein>
<proteinExistence type="predicted"/>
<keyword evidence="4" id="KW-1185">Reference proteome</keyword>
<keyword evidence="2" id="KW-0812">Transmembrane</keyword>
<feature type="transmembrane region" description="Helical" evidence="2">
    <location>
        <begin position="32"/>
        <end position="53"/>
    </location>
</feature>
<keyword evidence="2" id="KW-0472">Membrane</keyword>
<name>A0A7J5B1F9_9MICO</name>
<evidence type="ECO:0000256" key="1">
    <source>
        <dbReference type="SAM" id="MobiDB-lite"/>
    </source>
</evidence>
<dbReference type="OrthoDB" id="5119790at2"/>
<dbReference type="EMBL" id="WBJX01000004">
    <property type="protein sequence ID" value="KAB1637285.1"/>
    <property type="molecule type" value="Genomic_DNA"/>
</dbReference>
<feature type="region of interest" description="Disordered" evidence="1">
    <location>
        <begin position="57"/>
        <end position="80"/>
    </location>
</feature>
<evidence type="ECO:0008006" key="5">
    <source>
        <dbReference type="Google" id="ProtNLM"/>
    </source>
</evidence>
<gene>
    <name evidence="3" type="ORF">F8O03_13495</name>
</gene>